<dbReference type="Proteomes" id="UP000250235">
    <property type="component" value="Unassembled WGS sequence"/>
</dbReference>
<protein>
    <submittedName>
        <fullName evidence="1">Uncharacterized protein</fullName>
    </submittedName>
</protein>
<organism evidence="1 2">
    <name type="scientific">Dorcoceras hygrometricum</name>
    <dbReference type="NCBI Taxonomy" id="472368"/>
    <lineage>
        <taxon>Eukaryota</taxon>
        <taxon>Viridiplantae</taxon>
        <taxon>Streptophyta</taxon>
        <taxon>Embryophyta</taxon>
        <taxon>Tracheophyta</taxon>
        <taxon>Spermatophyta</taxon>
        <taxon>Magnoliopsida</taxon>
        <taxon>eudicotyledons</taxon>
        <taxon>Gunneridae</taxon>
        <taxon>Pentapetalae</taxon>
        <taxon>asterids</taxon>
        <taxon>lamiids</taxon>
        <taxon>Lamiales</taxon>
        <taxon>Gesneriaceae</taxon>
        <taxon>Didymocarpoideae</taxon>
        <taxon>Trichosporeae</taxon>
        <taxon>Loxocarpinae</taxon>
        <taxon>Dorcoceras</taxon>
    </lineage>
</organism>
<name>A0A2Z7DD41_9LAMI</name>
<accession>A0A2Z7DD41</accession>
<gene>
    <name evidence="1" type="ORF">F511_03478</name>
</gene>
<evidence type="ECO:0000313" key="1">
    <source>
        <dbReference type="EMBL" id="KZV57234.1"/>
    </source>
</evidence>
<dbReference type="EMBL" id="KQ987390">
    <property type="protein sequence ID" value="KZV57234.1"/>
    <property type="molecule type" value="Genomic_DNA"/>
</dbReference>
<keyword evidence="2" id="KW-1185">Reference proteome</keyword>
<dbReference type="AlphaFoldDB" id="A0A2Z7DD41"/>
<sequence>MVSIDSRMLSMDSKVQSMDSRLGSLDFKVEQLLNVHTFIKHELGTYKRGLYDKFDTVAGNVKSSQISLETRVIHHLTEHQIQLANDLDFVKIQLAKLVNHLKETGDAKKGECG</sequence>
<reference evidence="1 2" key="1">
    <citation type="journal article" date="2015" name="Proc. Natl. Acad. Sci. U.S.A.">
        <title>The resurrection genome of Boea hygrometrica: A blueprint for survival of dehydration.</title>
        <authorList>
            <person name="Xiao L."/>
            <person name="Yang G."/>
            <person name="Zhang L."/>
            <person name="Yang X."/>
            <person name="Zhao S."/>
            <person name="Ji Z."/>
            <person name="Zhou Q."/>
            <person name="Hu M."/>
            <person name="Wang Y."/>
            <person name="Chen M."/>
            <person name="Xu Y."/>
            <person name="Jin H."/>
            <person name="Xiao X."/>
            <person name="Hu G."/>
            <person name="Bao F."/>
            <person name="Hu Y."/>
            <person name="Wan P."/>
            <person name="Li L."/>
            <person name="Deng X."/>
            <person name="Kuang T."/>
            <person name="Xiang C."/>
            <person name="Zhu J.K."/>
            <person name="Oliver M.J."/>
            <person name="He Y."/>
        </authorList>
    </citation>
    <scope>NUCLEOTIDE SEQUENCE [LARGE SCALE GENOMIC DNA]</scope>
    <source>
        <strain evidence="2">cv. XS01</strain>
    </source>
</reference>
<proteinExistence type="predicted"/>
<evidence type="ECO:0000313" key="2">
    <source>
        <dbReference type="Proteomes" id="UP000250235"/>
    </source>
</evidence>
<dbReference type="OrthoDB" id="342281at2759"/>